<dbReference type="InterPro" id="IPR056884">
    <property type="entry name" value="NPHP3-like_N"/>
</dbReference>
<dbReference type="Pfam" id="PF24883">
    <property type="entry name" value="NPHP3_N"/>
    <property type="match status" value="1"/>
</dbReference>
<dbReference type="AlphaFoldDB" id="A0A8H3IQ87"/>
<proteinExistence type="predicted"/>
<keyword evidence="5" id="KW-1185">Reference proteome</keyword>
<dbReference type="InterPro" id="IPR035994">
    <property type="entry name" value="Nucleoside_phosphorylase_sf"/>
</dbReference>
<comment type="caution">
    <text evidence="4">The sequence shown here is derived from an EMBL/GenBank/DDBJ whole genome shotgun (WGS) entry which is preliminary data.</text>
</comment>
<dbReference type="PANTHER" id="PTHR46082:SF11">
    <property type="entry name" value="AAA+ ATPASE DOMAIN-CONTAINING PROTEIN-RELATED"/>
    <property type="match status" value="1"/>
</dbReference>
<dbReference type="EMBL" id="CAJPDQ010000017">
    <property type="protein sequence ID" value="CAF9921984.1"/>
    <property type="molecule type" value="Genomic_DNA"/>
</dbReference>
<evidence type="ECO:0000259" key="3">
    <source>
        <dbReference type="Pfam" id="PF24883"/>
    </source>
</evidence>
<dbReference type="SUPFAM" id="SSF53167">
    <property type="entry name" value="Purine and uridine phosphorylases"/>
    <property type="match status" value="1"/>
</dbReference>
<accession>A0A8H3IQ87</accession>
<organism evidence="4 5">
    <name type="scientific">Gomphillus americanus</name>
    <dbReference type="NCBI Taxonomy" id="1940652"/>
    <lineage>
        <taxon>Eukaryota</taxon>
        <taxon>Fungi</taxon>
        <taxon>Dikarya</taxon>
        <taxon>Ascomycota</taxon>
        <taxon>Pezizomycotina</taxon>
        <taxon>Lecanoromycetes</taxon>
        <taxon>OSLEUM clade</taxon>
        <taxon>Ostropomycetidae</taxon>
        <taxon>Ostropales</taxon>
        <taxon>Graphidaceae</taxon>
        <taxon>Gomphilloideae</taxon>
        <taxon>Gomphillus</taxon>
    </lineage>
</organism>
<protein>
    <recommendedName>
        <fullName evidence="3">Nephrocystin 3-like N-terminal domain-containing protein</fullName>
    </recommendedName>
</protein>
<sequence>MSTPHTFEEEHHSERRKLDKSRDGSQSLELDPRTGPLKKLTYHAYTVGWICALPLELVAARSVLDEEHETLRLPSRDHNTYCLGAIGSHNVVLCCLPVGEYGTISATKVASNMIQTFPNSRTLSLLVGIGGGVPSMDHQIRLGDIAVSVSKSGPPVKQYDYGKIVANGYSVTQGSLNKPAFILSTAVAKVIAEHKLGQGRVSKFMAEAIHKHSLTGYEYPGIEFGSAPEYHCAQNVEGSECGICGLTKIMSRTERTSTNPVVHYGTIGSGNQVMKDSCTRDRLAQRYDIICFEMEAAGLMDDLQCLVIRGICDYCDAQKTKLFQDYSALAAAAYAKELLLTVPSRYDRPAVGDPEAVCQEVHDHRKMMMEALDFDEAESRRATVKRAHSQTCKWFLTQQEYLDWLDTEKLPQHNGLLWLRGKAGCGKSTLINYLTDNMENMERRKLSNTVVISFFFNARGSELERSTIGMYRSLLHQLLKKIPKCQYLLDKVSRISNFDNIVTLQHLFEKALRDLQNLSIFCFVDALDECPEDQIQDMVASFESLGDSAVQNKSRWHVCFSSRYYPNVSARACIPLELDQRDGHADDIKKYIDAELKAGIGSSAEALKLEIAERSGKIFLWVVLVVRILRNLFDRGRGNRIKEMRSKLKEIPLELDQLFHDILTRDNNNMAELVLTIQWLLYSQRPLKPEELYFAIQSGDDKTELDCWNAEELDASCMNNYILDCSKGLAELTRSKPPSVQFIHESVREFLLKPRALENLWSESGAVSEGKSHHRLLKCCWRCVTFGDTDKPHLLGGPHRSKNQREFWQERLKKFPFLGYATWNLLYHADCAAKAQLLESSFCHSLNMKRYIGLHNALTQYEPEQFNERSFSLFLANKNFGSLLALWIRLNPPTTDNLYELINVLIRLGDLELYRKALSGHANQSRPDRKDIGELEVVLFCLLSNVFKVKYSFRPITYQSYSGIMSISMEALPWLLLTPLLPLGEISKQPLLNRALCLAALFKDENAVKCLLNAGA</sequence>
<dbReference type="OrthoDB" id="194358at2759"/>
<dbReference type="GO" id="GO:0009116">
    <property type="term" value="P:nucleoside metabolic process"/>
    <property type="evidence" value="ECO:0007669"/>
    <property type="project" value="InterPro"/>
</dbReference>
<gene>
    <name evidence="4" type="ORF">GOMPHAMPRED_002460</name>
</gene>
<dbReference type="SUPFAM" id="SSF52540">
    <property type="entry name" value="P-loop containing nucleoside triphosphate hydrolases"/>
    <property type="match status" value="1"/>
</dbReference>
<dbReference type="GO" id="GO:0003824">
    <property type="term" value="F:catalytic activity"/>
    <property type="evidence" value="ECO:0007669"/>
    <property type="project" value="InterPro"/>
</dbReference>
<reference evidence="4" key="1">
    <citation type="submission" date="2021-03" db="EMBL/GenBank/DDBJ databases">
        <authorList>
            <person name="Tagirdzhanova G."/>
        </authorList>
    </citation>
    <scope>NUCLEOTIDE SEQUENCE</scope>
</reference>
<dbReference type="PANTHER" id="PTHR46082">
    <property type="entry name" value="ATP/GTP-BINDING PROTEIN-RELATED"/>
    <property type="match status" value="1"/>
</dbReference>
<evidence type="ECO:0000313" key="5">
    <source>
        <dbReference type="Proteomes" id="UP000664169"/>
    </source>
</evidence>
<dbReference type="Proteomes" id="UP000664169">
    <property type="component" value="Unassembled WGS sequence"/>
</dbReference>
<feature type="compositionally biased region" description="Basic and acidic residues" evidence="2">
    <location>
        <begin position="1"/>
        <end position="23"/>
    </location>
</feature>
<dbReference type="Gene3D" id="3.40.50.1580">
    <property type="entry name" value="Nucleoside phosphorylase domain"/>
    <property type="match status" value="1"/>
</dbReference>
<evidence type="ECO:0000256" key="1">
    <source>
        <dbReference type="ARBA" id="ARBA00022737"/>
    </source>
</evidence>
<feature type="region of interest" description="Disordered" evidence="2">
    <location>
        <begin position="1"/>
        <end position="32"/>
    </location>
</feature>
<keyword evidence="1" id="KW-0677">Repeat</keyword>
<feature type="domain" description="Nephrocystin 3-like N-terminal" evidence="3">
    <location>
        <begin position="390"/>
        <end position="563"/>
    </location>
</feature>
<evidence type="ECO:0000313" key="4">
    <source>
        <dbReference type="EMBL" id="CAF9921984.1"/>
    </source>
</evidence>
<name>A0A8H3IQ87_9LECA</name>
<dbReference type="InterPro" id="IPR027417">
    <property type="entry name" value="P-loop_NTPase"/>
</dbReference>
<dbReference type="Gene3D" id="3.40.50.300">
    <property type="entry name" value="P-loop containing nucleotide triphosphate hydrolases"/>
    <property type="match status" value="1"/>
</dbReference>
<dbReference type="InterPro" id="IPR053137">
    <property type="entry name" value="NLR-like"/>
</dbReference>
<evidence type="ECO:0000256" key="2">
    <source>
        <dbReference type="SAM" id="MobiDB-lite"/>
    </source>
</evidence>